<name>A0AAE1AHC6_9GAST</name>
<organism evidence="1 2">
    <name type="scientific">Elysia crispata</name>
    <name type="common">lettuce slug</name>
    <dbReference type="NCBI Taxonomy" id="231223"/>
    <lineage>
        <taxon>Eukaryota</taxon>
        <taxon>Metazoa</taxon>
        <taxon>Spiralia</taxon>
        <taxon>Lophotrochozoa</taxon>
        <taxon>Mollusca</taxon>
        <taxon>Gastropoda</taxon>
        <taxon>Heterobranchia</taxon>
        <taxon>Euthyneura</taxon>
        <taxon>Panpulmonata</taxon>
        <taxon>Sacoglossa</taxon>
        <taxon>Placobranchoidea</taxon>
        <taxon>Plakobranchidae</taxon>
        <taxon>Elysia</taxon>
    </lineage>
</organism>
<dbReference type="EMBL" id="JAWDGP010001807">
    <property type="protein sequence ID" value="KAK3787984.1"/>
    <property type="molecule type" value="Genomic_DNA"/>
</dbReference>
<comment type="caution">
    <text evidence="1">The sequence shown here is derived from an EMBL/GenBank/DDBJ whole genome shotgun (WGS) entry which is preliminary data.</text>
</comment>
<evidence type="ECO:0000313" key="1">
    <source>
        <dbReference type="EMBL" id="KAK3787984.1"/>
    </source>
</evidence>
<proteinExistence type="predicted"/>
<dbReference type="AlphaFoldDB" id="A0AAE1AHC6"/>
<gene>
    <name evidence="1" type="ORF">RRG08_042272</name>
</gene>
<reference evidence="1" key="1">
    <citation type="journal article" date="2023" name="G3 (Bethesda)">
        <title>A reference genome for the long-term kleptoplast-retaining sea slug Elysia crispata morphotype clarki.</title>
        <authorList>
            <person name="Eastman K.E."/>
            <person name="Pendleton A.L."/>
            <person name="Shaikh M.A."/>
            <person name="Suttiyut T."/>
            <person name="Ogas R."/>
            <person name="Tomko P."/>
            <person name="Gavelis G."/>
            <person name="Widhalm J.R."/>
            <person name="Wisecaver J.H."/>
        </authorList>
    </citation>
    <scope>NUCLEOTIDE SEQUENCE</scope>
    <source>
        <strain evidence="1">ECLA1</strain>
    </source>
</reference>
<dbReference type="Proteomes" id="UP001283361">
    <property type="component" value="Unassembled WGS sequence"/>
</dbReference>
<evidence type="ECO:0000313" key="2">
    <source>
        <dbReference type="Proteomes" id="UP001283361"/>
    </source>
</evidence>
<sequence>MGKQCMQRIRTGFRVFPVPPPHVINQMAQVPSSLSPILEQCQHLSRPTDPTTRLAASSSRLSVTTITAIPIDSLFITSTLRLILISATAIQVNSVSLAIPIDSLVIASTLRLILISATAIQVNSVSLAIPIDSLVIASTLRLILISATAIQVNSVSVTIPTDTLFTTSALILMSARAIQSRVRRTAFDQPGMFLHKQAVMVRWILSSPIWLENEGQPRPRLAQRSQHAKENFRMARIKVYLD</sequence>
<protein>
    <submittedName>
        <fullName evidence="1">Uncharacterized protein</fullName>
    </submittedName>
</protein>
<accession>A0AAE1AHC6</accession>
<keyword evidence="2" id="KW-1185">Reference proteome</keyword>